<keyword evidence="1" id="KW-0812">Transmembrane</keyword>
<comment type="caution">
    <text evidence="2">The sequence shown here is derived from an EMBL/GenBank/DDBJ whole genome shotgun (WGS) entry which is preliminary data.</text>
</comment>
<proteinExistence type="predicted"/>
<reference evidence="2" key="1">
    <citation type="submission" date="2021-03" db="EMBL/GenBank/DDBJ databases">
        <title>Comparative genomics and phylogenomic investigation of the class Geoglossomycetes provide insights into ecological specialization and systematics.</title>
        <authorList>
            <person name="Melie T."/>
            <person name="Pirro S."/>
            <person name="Miller A.N."/>
            <person name="Quandt A."/>
        </authorList>
    </citation>
    <scope>NUCLEOTIDE SEQUENCE</scope>
    <source>
        <strain evidence="2">CAQ_001_2017</strain>
    </source>
</reference>
<keyword evidence="1" id="KW-0472">Membrane</keyword>
<evidence type="ECO:0000313" key="3">
    <source>
        <dbReference type="Proteomes" id="UP000750711"/>
    </source>
</evidence>
<accession>A0A9P8RQL8</accession>
<evidence type="ECO:0000256" key="1">
    <source>
        <dbReference type="SAM" id="Phobius"/>
    </source>
</evidence>
<dbReference type="AlphaFoldDB" id="A0A9P8RQL8"/>
<name>A0A9P8RQL8_9PEZI</name>
<sequence>MVAFEIGADIVGVIGLTIQIIQVIIKFGLDWKDAPKDIKMFITELQGPKTVLSEANSNITMNPDFREAFQGQPSAILSQLGSTAIAPGDLKATVEACSAELEKMLNRLKSSADKSRWTSFIGNARSLTV</sequence>
<gene>
    <name evidence="2" type="ORF">GP486_003478</name>
</gene>
<protein>
    <submittedName>
        <fullName evidence="2">Uncharacterized protein</fullName>
    </submittedName>
</protein>
<dbReference type="EMBL" id="JAGHQM010000471">
    <property type="protein sequence ID" value="KAH0560006.1"/>
    <property type="molecule type" value="Genomic_DNA"/>
</dbReference>
<organism evidence="2 3">
    <name type="scientific">Trichoglossum hirsutum</name>
    <dbReference type="NCBI Taxonomy" id="265104"/>
    <lineage>
        <taxon>Eukaryota</taxon>
        <taxon>Fungi</taxon>
        <taxon>Dikarya</taxon>
        <taxon>Ascomycota</taxon>
        <taxon>Pezizomycotina</taxon>
        <taxon>Geoglossomycetes</taxon>
        <taxon>Geoglossales</taxon>
        <taxon>Geoglossaceae</taxon>
        <taxon>Trichoglossum</taxon>
    </lineage>
</organism>
<feature type="transmembrane region" description="Helical" evidence="1">
    <location>
        <begin position="6"/>
        <end position="29"/>
    </location>
</feature>
<keyword evidence="3" id="KW-1185">Reference proteome</keyword>
<evidence type="ECO:0000313" key="2">
    <source>
        <dbReference type="EMBL" id="KAH0560006.1"/>
    </source>
</evidence>
<keyword evidence="1" id="KW-1133">Transmembrane helix</keyword>
<dbReference type="Proteomes" id="UP000750711">
    <property type="component" value="Unassembled WGS sequence"/>
</dbReference>